<proteinExistence type="predicted"/>
<gene>
    <name evidence="2" type="ORF">GCM10023321_70240</name>
</gene>
<keyword evidence="1" id="KW-0472">Membrane</keyword>
<organism evidence="2 3">
    <name type="scientific">Pseudonocardia eucalypti</name>
    <dbReference type="NCBI Taxonomy" id="648755"/>
    <lineage>
        <taxon>Bacteria</taxon>
        <taxon>Bacillati</taxon>
        <taxon>Actinomycetota</taxon>
        <taxon>Actinomycetes</taxon>
        <taxon>Pseudonocardiales</taxon>
        <taxon>Pseudonocardiaceae</taxon>
        <taxon>Pseudonocardia</taxon>
    </lineage>
</organism>
<comment type="caution">
    <text evidence="2">The sequence shown here is derived from an EMBL/GenBank/DDBJ whole genome shotgun (WGS) entry which is preliminary data.</text>
</comment>
<feature type="transmembrane region" description="Helical" evidence="1">
    <location>
        <begin position="440"/>
        <end position="461"/>
    </location>
</feature>
<dbReference type="Proteomes" id="UP001428817">
    <property type="component" value="Unassembled WGS sequence"/>
</dbReference>
<protein>
    <submittedName>
        <fullName evidence="2">Uncharacterized protein</fullName>
    </submittedName>
</protein>
<accession>A0ABP9R4U9</accession>
<reference evidence="3" key="1">
    <citation type="journal article" date="2019" name="Int. J. Syst. Evol. Microbiol.">
        <title>The Global Catalogue of Microorganisms (GCM) 10K type strain sequencing project: providing services to taxonomists for standard genome sequencing and annotation.</title>
        <authorList>
            <consortium name="The Broad Institute Genomics Platform"/>
            <consortium name="The Broad Institute Genome Sequencing Center for Infectious Disease"/>
            <person name="Wu L."/>
            <person name="Ma J."/>
        </authorList>
    </citation>
    <scope>NUCLEOTIDE SEQUENCE [LARGE SCALE GENOMIC DNA]</scope>
    <source>
        <strain evidence="3">JCM 18303</strain>
    </source>
</reference>
<keyword evidence="1" id="KW-0812">Transmembrane</keyword>
<keyword evidence="3" id="KW-1185">Reference proteome</keyword>
<evidence type="ECO:0000256" key="1">
    <source>
        <dbReference type="SAM" id="Phobius"/>
    </source>
</evidence>
<evidence type="ECO:0000313" key="3">
    <source>
        <dbReference type="Proteomes" id="UP001428817"/>
    </source>
</evidence>
<sequence>MLAWQVAPARALPSFDAPTWTPPAHWPPRPRVQSLDALPWALPAFAVPVALALQPVDAMHWKPTCAISGDALPLVPARHPALLWQTLFAPARTRLAPTALVLLTACTGQPALLPLSQLPTMLTEVVANRLSFFTVGAVTCVLALARMLAWHTPLQAVFPLPALPERWAPWLARAFAEPVILPVQPASAHTRVEPVSAVPARPGMALPSLSFLVALVRWPESGSTVPLASLLSAQPAPVVAQVTAEREVPGTPLVLPAVLAVVRQPVLPALSQLAEMLTEVATDRSSAGVATWVVTPARMAAVHGPEQAVLPWPALATRWPGWRTWALAAPVTLPVQPVSAQITLEPVSAVPAKPGMAFVADLPTLARWPEPASTVVVASLVTVQPLAPAAQVAALREIPGMPAVLPVVVAVQPRPAHSTNEEDCDQEAGTEAAAGALPALAAWAAVLAACLAAAAALAAACF</sequence>
<evidence type="ECO:0000313" key="2">
    <source>
        <dbReference type="EMBL" id="GAA5171533.1"/>
    </source>
</evidence>
<name>A0ABP9R4U9_9PSEU</name>
<dbReference type="EMBL" id="BAABJP010000048">
    <property type="protein sequence ID" value="GAA5171533.1"/>
    <property type="molecule type" value="Genomic_DNA"/>
</dbReference>
<keyword evidence="1" id="KW-1133">Transmembrane helix</keyword>